<organism evidence="5 6">
    <name type="scientific">Trichoplax adhaerens</name>
    <name type="common">Trichoplax reptans</name>
    <dbReference type="NCBI Taxonomy" id="10228"/>
    <lineage>
        <taxon>Eukaryota</taxon>
        <taxon>Metazoa</taxon>
        <taxon>Placozoa</taxon>
        <taxon>Uniplacotomia</taxon>
        <taxon>Trichoplacea</taxon>
        <taxon>Trichoplacidae</taxon>
        <taxon>Trichoplax</taxon>
    </lineage>
</organism>
<dbReference type="GeneID" id="6757462"/>
<dbReference type="GO" id="GO:0006412">
    <property type="term" value="P:translation"/>
    <property type="evidence" value="ECO:0007669"/>
    <property type="project" value="InterPro"/>
</dbReference>
<dbReference type="KEGG" id="tad:TRIADDRAFT_60151"/>
<dbReference type="HOGENOM" id="CLU_889440_0_0_1"/>
<evidence type="ECO:0000256" key="1">
    <source>
        <dbReference type="ARBA" id="ARBA00004173"/>
    </source>
</evidence>
<dbReference type="OrthoDB" id="5835618at2759"/>
<dbReference type="GO" id="GO:0005762">
    <property type="term" value="C:mitochondrial large ribosomal subunit"/>
    <property type="evidence" value="ECO:0000318"/>
    <property type="project" value="GO_Central"/>
</dbReference>
<keyword evidence="6" id="KW-1185">Reference proteome</keyword>
<dbReference type="InParanoid" id="B3S7G0"/>
<dbReference type="InterPro" id="IPR039982">
    <property type="entry name" value="Ribosomal_mL65"/>
</dbReference>
<dbReference type="PhylomeDB" id="B3S7G0"/>
<keyword evidence="2" id="KW-0689">Ribosomal protein</keyword>
<protein>
    <recommendedName>
        <fullName evidence="7">39S ribosomal protein L37, mitochondrial</fullName>
    </recommendedName>
</protein>
<keyword evidence="4" id="KW-0687">Ribonucleoprotein</keyword>
<dbReference type="STRING" id="10228.B3S7G0"/>
<accession>B3S7G0</accession>
<dbReference type="PANTHER" id="PTHR13014:SF3">
    <property type="entry name" value="LARGE RIBOSOMAL SUBUNIT PROTEIN ML65"/>
    <property type="match status" value="1"/>
</dbReference>
<dbReference type="AlphaFoldDB" id="B3S7G0"/>
<dbReference type="Proteomes" id="UP000009022">
    <property type="component" value="Unassembled WGS sequence"/>
</dbReference>
<dbReference type="CTD" id="6757462"/>
<dbReference type="OMA" id="LMCYQLN"/>
<dbReference type="GO" id="GO:0003735">
    <property type="term" value="F:structural constituent of ribosome"/>
    <property type="evidence" value="ECO:0007669"/>
    <property type="project" value="InterPro"/>
</dbReference>
<name>B3S7G0_TRIAD</name>
<evidence type="ECO:0000256" key="3">
    <source>
        <dbReference type="ARBA" id="ARBA00023128"/>
    </source>
</evidence>
<dbReference type="Pfam" id="PF07147">
    <property type="entry name" value="PDCD9"/>
    <property type="match status" value="1"/>
</dbReference>
<evidence type="ECO:0008006" key="7">
    <source>
        <dbReference type="Google" id="ProtNLM"/>
    </source>
</evidence>
<reference evidence="5 6" key="1">
    <citation type="journal article" date="2008" name="Nature">
        <title>The Trichoplax genome and the nature of placozoans.</title>
        <authorList>
            <person name="Srivastava M."/>
            <person name="Begovic E."/>
            <person name="Chapman J."/>
            <person name="Putnam N.H."/>
            <person name="Hellsten U."/>
            <person name="Kawashima T."/>
            <person name="Kuo A."/>
            <person name="Mitros T."/>
            <person name="Salamov A."/>
            <person name="Carpenter M.L."/>
            <person name="Signorovitch A.Y."/>
            <person name="Moreno M.A."/>
            <person name="Kamm K."/>
            <person name="Grimwood J."/>
            <person name="Schmutz J."/>
            <person name="Shapiro H."/>
            <person name="Grigoriev I.V."/>
            <person name="Buss L.W."/>
            <person name="Schierwater B."/>
            <person name="Dellaporta S.L."/>
            <person name="Rokhsar D.S."/>
        </authorList>
    </citation>
    <scope>NUCLEOTIDE SEQUENCE [LARGE SCALE GENOMIC DNA]</scope>
    <source>
        <strain evidence="5 6">Grell-BS-1999</strain>
    </source>
</reference>
<evidence type="ECO:0000313" key="6">
    <source>
        <dbReference type="Proteomes" id="UP000009022"/>
    </source>
</evidence>
<comment type="subcellular location">
    <subcellularLocation>
        <location evidence="1">Mitochondrion</location>
    </subcellularLocation>
</comment>
<gene>
    <name evidence="5" type="ORF">TRIADDRAFT_60151</name>
</gene>
<sequence>MVPPRTQAIQCDSKYLWLTKSVLQEGMPEVYDESVTEATLKRLSSYLHKSILQAKLFQIESNHRSKAEPFAQGLLQDIMRIFWSINPLDEHPYMSKASLAYRPTIAAYWTRDFEMFQIEDRPTYVLRCKFPLGKFAEPKIEQLRPAKYLPVGDLGLFKRHVHLDSFPGYKIGNPLPYIHTQIIIDRKSYKSEQTIARGIISSFAQLAAHAQNKDGKLGQSLKHPLCCQTIITNGQQFTFMCYQLNTLKTNNIEKGLVNMAWASDTMDLFSSYNGEIDINEKCLKYIAQFFVNKPIPFKVIKKKSVKASEEVVQ</sequence>
<proteinExistence type="predicted"/>
<evidence type="ECO:0000256" key="2">
    <source>
        <dbReference type="ARBA" id="ARBA00022980"/>
    </source>
</evidence>
<dbReference type="InterPro" id="IPR010793">
    <property type="entry name" value="Ribosomal_mL37/mL65"/>
</dbReference>
<evidence type="ECO:0000256" key="4">
    <source>
        <dbReference type="ARBA" id="ARBA00023274"/>
    </source>
</evidence>
<keyword evidence="3" id="KW-0496">Mitochondrion</keyword>
<evidence type="ECO:0000313" key="5">
    <source>
        <dbReference type="EMBL" id="EDV21282.1"/>
    </source>
</evidence>
<dbReference type="RefSeq" id="XP_002116249.1">
    <property type="nucleotide sequence ID" value="XM_002116213.1"/>
</dbReference>
<dbReference type="eggNOG" id="KOG4461">
    <property type="taxonomic scope" value="Eukaryota"/>
</dbReference>
<dbReference type="PANTHER" id="PTHR13014">
    <property type="entry name" value="MITOCHONDRIAL 28S RIBOSOMAL PROTEIN S30/P52 PRO-APOTOTIC PROTEIN"/>
    <property type="match status" value="1"/>
</dbReference>
<dbReference type="EMBL" id="DS985254">
    <property type="protein sequence ID" value="EDV21282.1"/>
    <property type="molecule type" value="Genomic_DNA"/>
</dbReference>